<dbReference type="GO" id="GO:0016491">
    <property type="term" value="F:oxidoreductase activity"/>
    <property type="evidence" value="ECO:0007669"/>
    <property type="project" value="UniProtKB-KW"/>
</dbReference>
<evidence type="ECO:0000256" key="5">
    <source>
        <dbReference type="ARBA" id="ARBA00023002"/>
    </source>
</evidence>
<organism evidence="11 12">
    <name type="scientific">Lasiosphaeria hispida</name>
    <dbReference type="NCBI Taxonomy" id="260671"/>
    <lineage>
        <taxon>Eukaryota</taxon>
        <taxon>Fungi</taxon>
        <taxon>Dikarya</taxon>
        <taxon>Ascomycota</taxon>
        <taxon>Pezizomycotina</taxon>
        <taxon>Sordariomycetes</taxon>
        <taxon>Sordariomycetidae</taxon>
        <taxon>Sordariales</taxon>
        <taxon>Lasiosphaeriaceae</taxon>
        <taxon>Lasiosphaeria</taxon>
    </lineage>
</organism>
<protein>
    <recommendedName>
        <fullName evidence="13">Oxidase ustYa</fullName>
    </recommendedName>
</protein>
<evidence type="ECO:0000256" key="6">
    <source>
        <dbReference type="ARBA" id="ARBA00023026"/>
    </source>
</evidence>
<dbReference type="Pfam" id="PF11807">
    <property type="entry name" value="UstYa"/>
    <property type="match status" value="1"/>
</dbReference>
<evidence type="ECO:0000313" key="12">
    <source>
        <dbReference type="Proteomes" id="UP001275084"/>
    </source>
</evidence>
<evidence type="ECO:0000256" key="1">
    <source>
        <dbReference type="ARBA" id="ARBA00004167"/>
    </source>
</evidence>
<comment type="caution">
    <text evidence="11">The sequence shown here is derived from an EMBL/GenBank/DDBJ whole genome shotgun (WGS) entry which is preliminary data.</text>
</comment>
<reference evidence="11" key="2">
    <citation type="submission" date="2023-06" db="EMBL/GenBank/DDBJ databases">
        <authorList>
            <consortium name="Lawrence Berkeley National Laboratory"/>
            <person name="Haridas S."/>
            <person name="Hensen N."/>
            <person name="Bonometti L."/>
            <person name="Westerberg I."/>
            <person name="Brannstrom I.O."/>
            <person name="Guillou S."/>
            <person name="Cros-Aarteil S."/>
            <person name="Calhoun S."/>
            <person name="Kuo A."/>
            <person name="Mondo S."/>
            <person name="Pangilinan J."/>
            <person name="Riley R."/>
            <person name="Labutti K."/>
            <person name="Andreopoulos B."/>
            <person name="Lipzen A."/>
            <person name="Chen C."/>
            <person name="Yanf M."/>
            <person name="Daum C."/>
            <person name="Ng V."/>
            <person name="Clum A."/>
            <person name="Steindorff A."/>
            <person name="Ohm R."/>
            <person name="Martin F."/>
            <person name="Silar P."/>
            <person name="Natvig D."/>
            <person name="Lalanne C."/>
            <person name="Gautier V."/>
            <person name="Ament-Velasquez S.L."/>
            <person name="Kruys A."/>
            <person name="Hutchinson M.I."/>
            <person name="Powell A.J."/>
            <person name="Barry K."/>
            <person name="Miller A.N."/>
            <person name="Grigoriev I.V."/>
            <person name="Debuchy R."/>
            <person name="Gladieux P."/>
            <person name="Thoren M.H."/>
            <person name="Johannesson H."/>
        </authorList>
    </citation>
    <scope>NUCLEOTIDE SEQUENCE</scope>
    <source>
        <strain evidence="11">CBS 955.72</strain>
    </source>
</reference>
<dbReference type="EMBL" id="JAUIQD010000002">
    <property type="protein sequence ID" value="KAK3358767.1"/>
    <property type="molecule type" value="Genomic_DNA"/>
</dbReference>
<keyword evidence="3" id="KW-0812">Transmembrane</keyword>
<name>A0AAJ0HP64_9PEZI</name>
<comment type="subcellular location">
    <subcellularLocation>
        <location evidence="1">Membrane</location>
        <topology evidence="1">Single-pass membrane protein</topology>
    </subcellularLocation>
</comment>
<dbReference type="Proteomes" id="UP001275084">
    <property type="component" value="Unassembled WGS sequence"/>
</dbReference>
<comment type="similarity">
    <text evidence="9">Belongs to the ustYa family.</text>
</comment>
<evidence type="ECO:0000256" key="10">
    <source>
        <dbReference type="SAM" id="MobiDB-lite"/>
    </source>
</evidence>
<keyword evidence="5" id="KW-0560">Oxidoreductase</keyword>
<evidence type="ECO:0000256" key="4">
    <source>
        <dbReference type="ARBA" id="ARBA00022989"/>
    </source>
</evidence>
<evidence type="ECO:0000256" key="9">
    <source>
        <dbReference type="ARBA" id="ARBA00035112"/>
    </source>
</evidence>
<reference evidence="11" key="1">
    <citation type="journal article" date="2023" name="Mol. Phylogenet. Evol.">
        <title>Genome-scale phylogeny and comparative genomics of the fungal order Sordariales.</title>
        <authorList>
            <person name="Hensen N."/>
            <person name="Bonometti L."/>
            <person name="Westerberg I."/>
            <person name="Brannstrom I.O."/>
            <person name="Guillou S."/>
            <person name="Cros-Aarteil S."/>
            <person name="Calhoun S."/>
            <person name="Haridas S."/>
            <person name="Kuo A."/>
            <person name="Mondo S."/>
            <person name="Pangilinan J."/>
            <person name="Riley R."/>
            <person name="LaButti K."/>
            <person name="Andreopoulos B."/>
            <person name="Lipzen A."/>
            <person name="Chen C."/>
            <person name="Yan M."/>
            <person name="Daum C."/>
            <person name="Ng V."/>
            <person name="Clum A."/>
            <person name="Steindorff A."/>
            <person name="Ohm R.A."/>
            <person name="Martin F."/>
            <person name="Silar P."/>
            <person name="Natvig D.O."/>
            <person name="Lalanne C."/>
            <person name="Gautier V."/>
            <person name="Ament-Velasquez S.L."/>
            <person name="Kruys A."/>
            <person name="Hutchinson M.I."/>
            <person name="Powell A.J."/>
            <person name="Barry K."/>
            <person name="Miller A.N."/>
            <person name="Grigoriev I.V."/>
            <person name="Debuchy R."/>
            <person name="Gladieux P."/>
            <person name="Hiltunen Thoren M."/>
            <person name="Johannesson H."/>
        </authorList>
    </citation>
    <scope>NUCLEOTIDE SEQUENCE</scope>
    <source>
        <strain evidence="11">CBS 955.72</strain>
    </source>
</reference>
<dbReference type="PANTHER" id="PTHR33365:SF11">
    <property type="entry name" value="TAT PATHWAY SIGNAL SEQUENCE"/>
    <property type="match status" value="1"/>
</dbReference>
<keyword evidence="12" id="KW-1185">Reference proteome</keyword>
<evidence type="ECO:0000256" key="3">
    <source>
        <dbReference type="ARBA" id="ARBA00022692"/>
    </source>
</evidence>
<dbReference type="GO" id="GO:0043386">
    <property type="term" value="P:mycotoxin biosynthetic process"/>
    <property type="evidence" value="ECO:0007669"/>
    <property type="project" value="InterPro"/>
</dbReference>
<feature type="compositionally biased region" description="Basic and acidic residues" evidence="10">
    <location>
        <begin position="1"/>
        <end position="19"/>
    </location>
</feature>
<keyword evidence="7" id="KW-0472">Membrane</keyword>
<proteinExistence type="inferred from homology"/>
<feature type="region of interest" description="Disordered" evidence="10">
    <location>
        <begin position="1"/>
        <end position="38"/>
    </location>
</feature>
<comment type="pathway">
    <text evidence="2">Mycotoxin biosynthesis.</text>
</comment>
<accession>A0AAJ0HP64</accession>
<dbReference type="PANTHER" id="PTHR33365">
    <property type="entry name" value="YALI0B05434P"/>
    <property type="match status" value="1"/>
</dbReference>
<keyword evidence="8" id="KW-0325">Glycoprotein</keyword>
<evidence type="ECO:0000256" key="8">
    <source>
        <dbReference type="ARBA" id="ARBA00023180"/>
    </source>
</evidence>
<gene>
    <name evidence="11" type="ORF">B0T25DRAFT_446382</name>
</gene>
<evidence type="ECO:0000256" key="2">
    <source>
        <dbReference type="ARBA" id="ARBA00004685"/>
    </source>
</evidence>
<dbReference type="GO" id="GO:0016020">
    <property type="term" value="C:membrane"/>
    <property type="evidence" value="ECO:0007669"/>
    <property type="project" value="UniProtKB-SubCell"/>
</dbReference>
<dbReference type="InterPro" id="IPR021765">
    <property type="entry name" value="UstYa-like"/>
</dbReference>
<keyword evidence="4" id="KW-1133">Transmembrane helix</keyword>
<dbReference type="AlphaFoldDB" id="A0AAJ0HP64"/>
<evidence type="ECO:0000313" key="11">
    <source>
        <dbReference type="EMBL" id="KAK3358767.1"/>
    </source>
</evidence>
<sequence>MMEPLHKYGSVEHIDEHGEAGSSTEVDESLMGDEKQWHHSPVRRSRSSRWASLFSSWRWVVDTSLLVVILYLLLRDQSRQQPASQLWEVGGDFTGVAPRFSQKIVKFEMDQSYAPSNTSEFFTDQVLDKWNKLMPKGMGFVWVNDTQKYHDLPTPVDWPDKTVFTTSLTHQLHCLYAVVQTYSGLKANIPLPDDHHWHMIHCFDYMRQAIMCSADMALEGHETTFPDDNGGSDGWDSKHVCKDYSQVVDYLESVRAYDDQLIY</sequence>
<keyword evidence="6" id="KW-0843">Virulence</keyword>
<evidence type="ECO:0008006" key="13">
    <source>
        <dbReference type="Google" id="ProtNLM"/>
    </source>
</evidence>
<evidence type="ECO:0000256" key="7">
    <source>
        <dbReference type="ARBA" id="ARBA00023136"/>
    </source>
</evidence>